<reference evidence="3 4" key="2">
    <citation type="submission" date="2024-05" db="EMBL/GenBank/DDBJ databases">
        <authorList>
            <person name="Chen Y."/>
            <person name="Shah S."/>
            <person name="Dougan E. K."/>
            <person name="Thang M."/>
            <person name="Chan C."/>
        </authorList>
    </citation>
    <scope>NUCLEOTIDE SEQUENCE [LARGE SCALE GENOMIC DNA]</scope>
</reference>
<sequence length="284" mass="31646">VETWYLQVKGLKGAREAYLKKRRTLQKDPLSVAMVEHLEKVVMADRTPLGAGEGADWLRQLLQVSGIPSGSMGNIGTHSLKATTLSWMAKFGAPISIRQHLGYHMPSADKMALLYSRDASAGPIRKLEECLAEIRAKSFVPDATRSGYFPMQAQRPDPDVEQDLFGRGSHEHDRATDFSDSDPEDSRDDEHAFEEQRLNEEAMDHVVGPWDEHATLESLGLHEDAPLFRLAIKSHESIALDRCAIESLHVLMDRLSSGEPRTIPCCDQRRQAICPLTGVPLVDL</sequence>
<feature type="non-terminal residue" evidence="2">
    <location>
        <position position="1"/>
    </location>
</feature>
<name>A0A9P1FPR2_9DINO</name>
<evidence type="ECO:0000313" key="4">
    <source>
        <dbReference type="Proteomes" id="UP001152797"/>
    </source>
</evidence>
<evidence type="ECO:0000256" key="1">
    <source>
        <dbReference type="SAM" id="MobiDB-lite"/>
    </source>
</evidence>
<feature type="compositionally biased region" description="Basic and acidic residues" evidence="1">
    <location>
        <begin position="168"/>
        <end position="177"/>
    </location>
</feature>
<dbReference type="EMBL" id="CAMXCT030000695">
    <property type="protein sequence ID" value="CAL4769547.1"/>
    <property type="molecule type" value="Genomic_DNA"/>
</dbReference>
<organism evidence="2">
    <name type="scientific">Cladocopium goreaui</name>
    <dbReference type="NCBI Taxonomy" id="2562237"/>
    <lineage>
        <taxon>Eukaryota</taxon>
        <taxon>Sar</taxon>
        <taxon>Alveolata</taxon>
        <taxon>Dinophyceae</taxon>
        <taxon>Suessiales</taxon>
        <taxon>Symbiodiniaceae</taxon>
        <taxon>Cladocopium</taxon>
    </lineage>
</organism>
<dbReference type="EMBL" id="CAMXCT010000695">
    <property type="protein sequence ID" value="CAI3982235.1"/>
    <property type="molecule type" value="Genomic_DNA"/>
</dbReference>
<comment type="caution">
    <text evidence="2">The sequence shown here is derived from an EMBL/GenBank/DDBJ whole genome shotgun (WGS) entry which is preliminary data.</text>
</comment>
<gene>
    <name evidence="2" type="ORF">C1SCF055_LOCUS9956</name>
</gene>
<dbReference type="AlphaFoldDB" id="A0A9P1FPR2"/>
<dbReference type="EMBL" id="CAMXCT020000695">
    <property type="protein sequence ID" value="CAL1135610.1"/>
    <property type="molecule type" value="Genomic_DNA"/>
</dbReference>
<protein>
    <submittedName>
        <fullName evidence="2">Uncharacterized protein</fullName>
    </submittedName>
</protein>
<dbReference type="Proteomes" id="UP001152797">
    <property type="component" value="Unassembled WGS sequence"/>
</dbReference>
<evidence type="ECO:0000313" key="3">
    <source>
        <dbReference type="EMBL" id="CAL4769547.1"/>
    </source>
</evidence>
<accession>A0A9P1FPR2</accession>
<feature type="region of interest" description="Disordered" evidence="1">
    <location>
        <begin position="147"/>
        <end position="192"/>
    </location>
</feature>
<reference evidence="2" key="1">
    <citation type="submission" date="2022-10" db="EMBL/GenBank/DDBJ databases">
        <authorList>
            <person name="Chen Y."/>
            <person name="Dougan E. K."/>
            <person name="Chan C."/>
            <person name="Rhodes N."/>
            <person name="Thang M."/>
        </authorList>
    </citation>
    <scope>NUCLEOTIDE SEQUENCE</scope>
</reference>
<dbReference type="OrthoDB" id="437380at2759"/>
<proteinExistence type="predicted"/>
<keyword evidence="4" id="KW-1185">Reference proteome</keyword>
<evidence type="ECO:0000313" key="2">
    <source>
        <dbReference type="EMBL" id="CAI3982235.1"/>
    </source>
</evidence>